<dbReference type="PANTHER" id="PTHR42899">
    <property type="entry name" value="SPERMATOGENESIS-ASSOCIATED PROTEIN 20"/>
    <property type="match status" value="1"/>
</dbReference>
<dbReference type="SUPFAM" id="SSF52833">
    <property type="entry name" value="Thioredoxin-like"/>
    <property type="match status" value="1"/>
</dbReference>
<dbReference type="PANTHER" id="PTHR42899:SF1">
    <property type="entry name" value="SPERMATOGENESIS-ASSOCIATED PROTEIN 20"/>
    <property type="match status" value="1"/>
</dbReference>
<dbReference type="PIRSF" id="PIRSF006402">
    <property type="entry name" value="UCP006402_thioredoxin"/>
    <property type="match status" value="1"/>
</dbReference>
<dbReference type="OrthoDB" id="9762614at2"/>
<feature type="chain" id="PRO_5012122388" description="Spermatogenesis-associated protein 20-like TRX domain-containing protein" evidence="1">
    <location>
        <begin position="20"/>
        <end position="698"/>
    </location>
</feature>
<dbReference type="Gene3D" id="3.40.30.10">
    <property type="entry name" value="Glutaredoxin"/>
    <property type="match status" value="1"/>
</dbReference>
<dbReference type="InterPro" id="IPR036249">
    <property type="entry name" value="Thioredoxin-like_sf"/>
</dbReference>
<dbReference type="InterPro" id="IPR004879">
    <property type="entry name" value="Ssp411-like_TRX"/>
</dbReference>
<dbReference type="AlphaFoldDB" id="A0A1W2GK68"/>
<evidence type="ECO:0000256" key="1">
    <source>
        <dbReference type="SAM" id="SignalP"/>
    </source>
</evidence>
<keyword evidence="4" id="KW-1185">Reference proteome</keyword>
<protein>
    <recommendedName>
        <fullName evidence="2">Spermatogenesis-associated protein 20-like TRX domain-containing protein</fullName>
    </recommendedName>
</protein>
<gene>
    <name evidence="3" type="ORF">SAMN04488029_3224</name>
</gene>
<dbReference type="GO" id="GO:0005975">
    <property type="term" value="P:carbohydrate metabolic process"/>
    <property type="evidence" value="ECO:0007669"/>
    <property type="project" value="InterPro"/>
</dbReference>
<evidence type="ECO:0000259" key="2">
    <source>
        <dbReference type="Pfam" id="PF03190"/>
    </source>
</evidence>
<dbReference type="CDD" id="cd02955">
    <property type="entry name" value="SSP411"/>
    <property type="match status" value="1"/>
</dbReference>
<dbReference type="Pfam" id="PF03190">
    <property type="entry name" value="Thioredox_DsbH"/>
    <property type="match status" value="1"/>
</dbReference>
<dbReference type="STRING" id="692418.SAMN04488029_3224"/>
<proteinExistence type="predicted"/>
<dbReference type="SUPFAM" id="SSF48208">
    <property type="entry name" value="Six-hairpin glycosidases"/>
    <property type="match status" value="1"/>
</dbReference>
<sequence>MHKGLVLLLMVVLSTYACTQNMGQEHKHTNHLISETSPYLLQHAHNPVDWFPWGEVALDLAKREDKLMIISIGYAACHWCHVMEHESFEDSTIAAKMNAHYISIKVDREERPDIDQIYMDAAQLMTGRGGWPLNVITLPDGRPVFAGTYFPKENWGKVVDYFAEMYRTQPGKMLEQAEKITEGISQLEVPELNESGTPFDSTFYALAGQKVISSIDQKYGGRQGAPKFPMPVIYEFLLAQDYYQPNEDIKAALKTTLDGMADGGIYDHLGGGFARYSVDETWTVPHFEKMLYDNAQLISLYSHAYQVFGDEKYEQAVRETIAFCNRELSDQSGGFYSSLDADSEGEEGKFYVWSEKEIDQILGSDSELFKTYYGVSKKGNFEGQNILERKKSIKALSDEFSLSESEVKIQIEATKTKMMSARNGRIRPGLDDKTLTSWNGLMIIGLVDAYFALQNEDYLERALKAGKFVGTSQIQEDGQLLRNYKGGQSTISGFLDDYAFTILAFTKLYEATFDELWLAEAKKLKEYVNLHFSDEKTQMYFYTSDQDEKLIARKMELSDNVIPASNSAMAEALYLLGQFYYNPNDLNRAIQMVANMEREFAEQPSFYSNWARLYGLMGQQHFEIAVVGKEAQTKKLALAKPFVPNKILLGGATEGTLELLDGKLSEGQTLIYVCENKSCLLPVGEAQKAMEQILKPIN</sequence>
<dbReference type="Gene3D" id="1.50.10.10">
    <property type="match status" value="1"/>
</dbReference>
<dbReference type="InterPro" id="IPR008928">
    <property type="entry name" value="6-hairpin_glycosidase_sf"/>
</dbReference>
<evidence type="ECO:0000313" key="4">
    <source>
        <dbReference type="Proteomes" id="UP000192472"/>
    </source>
</evidence>
<dbReference type="InterPro" id="IPR012341">
    <property type="entry name" value="6hp_glycosidase-like_sf"/>
</dbReference>
<feature type="domain" description="Spermatogenesis-associated protein 20-like TRX" evidence="2">
    <location>
        <begin position="29"/>
        <end position="183"/>
    </location>
</feature>
<dbReference type="RefSeq" id="WP_084373850.1">
    <property type="nucleotide sequence ID" value="NZ_FWYF01000003.1"/>
</dbReference>
<evidence type="ECO:0000313" key="3">
    <source>
        <dbReference type="EMBL" id="SMD37073.1"/>
    </source>
</evidence>
<dbReference type="Gene3D" id="1.50.10.20">
    <property type="match status" value="1"/>
</dbReference>
<reference evidence="3 4" key="1">
    <citation type="submission" date="2017-04" db="EMBL/GenBank/DDBJ databases">
        <authorList>
            <person name="Afonso C.L."/>
            <person name="Miller P.J."/>
            <person name="Scott M.A."/>
            <person name="Spackman E."/>
            <person name="Goraichik I."/>
            <person name="Dimitrov K.M."/>
            <person name="Suarez D.L."/>
            <person name="Swayne D.E."/>
        </authorList>
    </citation>
    <scope>NUCLEOTIDE SEQUENCE [LARGE SCALE GENOMIC DNA]</scope>
    <source>
        <strain evidence="3 4">DSM 26133</strain>
    </source>
</reference>
<dbReference type="InterPro" id="IPR024705">
    <property type="entry name" value="Ssp411"/>
</dbReference>
<keyword evidence="1" id="KW-0732">Signal</keyword>
<organism evidence="3 4">
    <name type="scientific">Reichenbachiella faecimaris</name>
    <dbReference type="NCBI Taxonomy" id="692418"/>
    <lineage>
        <taxon>Bacteria</taxon>
        <taxon>Pseudomonadati</taxon>
        <taxon>Bacteroidota</taxon>
        <taxon>Cytophagia</taxon>
        <taxon>Cytophagales</taxon>
        <taxon>Reichenbachiellaceae</taxon>
        <taxon>Reichenbachiella</taxon>
    </lineage>
</organism>
<dbReference type="PROSITE" id="PS51257">
    <property type="entry name" value="PROKAR_LIPOPROTEIN"/>
    <property type="match status" value="1"/>
</dbReference>
<accession>A0A1W2GK68</accession>
<name>A0A1W2GK68_REIFA</name>
<dbReference type="EMBL" id="FWYF01000003">
    <property type="protein sequence ID" value="SMD37073.1"/>
    <property type="molecule type" value="Genomic_DNA"/>
</dbReference>
<dbReference type="Proteomes" id="UP000192472">
    <property type="component" value="Unassembled WGS sequence"/>
</dbReference>
<feature type="signal peptide" evidence="1">
    <location>
        <begin position="1"/>
        <end position="19"/>
    </location>
</feature>